<protein>
    <submittedName>
        <fullName evidence="1">Uncharacterized protein</fullName>
    </submittedName>
</protein>
<dbReference type="Proteomes" id="UP000644610">
    <property type="component" value="Unassembled WGS sequence"/>
</dbReference>
<accession>A0A8J3UV64</accession>
<sequence>MTEQHTATRALTTREVVKPTPAGLMEDTGTGLDYCQNAVLAHPVLVG</sequence>
<name>A0A8J3UV64_9ACTN</name>
<dbReference type="RefSeq" id="WP_203979604.1">
    <property type="nucleotide sequence ID" value="NZ_BAAAKY010000078.1"/>
</dbReference>
<proteinExistence type="predicted"/>
<dbReference type="EMBL" id="BOOQ01000048">
    <property type="protein sequence ID" value="GII50101.1"/>
    <property type="molecule type" value="Genomic_DNA"/>
</dbReference>
<reference evidence="1" key="1">
    <citation type="submission" date="2021-01" db="EMBL/GenBank/DDBJ databases">
        <title>Whole genome shotgun sequence of Planotetraspora silvatica NBRC 100141.</title>
        <authorList>
            <person name="Komaki H."/>
            <person name="Tamura T."/>
        </authorList>
    </citation>
    <scope>NUCLEOTIDE SEQUENCE</scope>
    <source>
        <strain evidence="1">NBRC 100141</strain>
    </source>
</reference>
<dbReference type="AlphaFoldDB" id="A0A8J3UV64"/>
<organism evidence="1 2">
    <name type="scientific">Planotetraspora silvatica</name>
    <dbReference type="NCBI Taxonomy" id="234614"/>
    <lineage>
        <taxon>Bacteria</taxon>
        <taxon>Bacillati</taxon>
        <taxon>Actinomycetota</taxon>
        <taxon>Actinomycetes</taxon>
        <taxon>Streptosporangiales</taxon>
        <taxon>Streptosporangiaceae</taxon>
        <taxon>Planotetraspora</taxon>
    </lineage>
</organism>
<gene>
    <name evidence="1" type="ORF">Psi02_65250</name>
</gene>
<evidence type="ECO:0000313" key="1">
    <source>
        <dbReference type="EMBL" id="GII50101.1"/>
    </source>
</evidence>
<keyword evidence="2" id="KW-1185">Reference proteome</keyword>
<comment type="caution">
    <text evidence="1">The sequence shown here is derived from an EMBL/GenBank/DDBJ whole genome shotgun (WGS) entry which is preliminary data.</text>
</comment>
<evidence type="ECO:0000313" key="2">
    <source>
        <dbReference type="Proteomes" id="UP000644610"/>
    </source>
</evidence>